<dbReference type="InterPro" id="IPR007612">
    <property type="entry name" value="LOR"/>
</dbReference>
<proteinExistence type="inferred from homology"/>
<gene>
    <name evidence="2" type="ORF">LKD45_15665</name>
</gene>
<sequence>MKLLFRQRFFSWFDSYDIYDEDGNTVYVVKGQLSWGHCLKVFDASGQELGTVKEKILTWLPKFELYEGSSYVGCISKELSFFKPRYDIDCCGWHVEGSFLEWDYSITGAAGEQVAVISKEIFHMTDTYVLDIVNPVNALRVLMFVLAIDAEKCSRSSN</sequence>
<evidence type="ECO:0000313" key="2">
    <source>
        <dbReference type="EMBL" id="MCC2169101.1"/>
    </source>
</evidence>
<dbReference type="InterPro" id="IPR025659">
    <property type="entry name" value="Tubby-like_C"/>
</dbReference>
<dbReference type="AlphaFoldDB" id="A0AAE3AWG8"/>
<comment type="similarity">
    <text evidence="1">Belongs to the LOR family.</text>
</comment>
<dbReference type="RefSeq" id="WP_021915296.1">
    <property type="nucleotide sequence ID" value="NZ_JAJEQF010000062.1"/>
</dbReference>
<dbReference type="Proteomes" id="UP001199355">
    <property type="component" value="Unassembled WGS sequence"/>
</dbReference>
<dbReference type="EMBL" id="JAJEQF010000062">
    <property type="protein sequence ID" value="MCC2169101.1"/>
    <property type="molecule type" value="Genomic_DNA"/>
</dbReference>
<keyword evidence="3" id="KW-1185">Reference proteome</keyword>
<dbReference type="Gene3D" id="2.40.160.200">
    <property type="entry name" value="LURP1-related"/>
    <property type="match status" value="1"/>
</dbReference>
<protein>
    <submittedName>
        <fullName evidence="2">LURP-one-related family protein</fullName>
    </submittedName>
</protein>
<dbReference type="InterPro" id="IPR038595">
    <property type="entry name" value="LOR_sf"/>
</dbReference>
<reference evidence="2 3" key="1">
    <citation type="submission" date="2021-10" db="EMBL/GenBank/DDBJ databases">
        <title>Anaerobic single-cell dispensing facilitates the cultivation of human gut bacteria.</title>
        <authorList>
            <person name="Afrizal A."/>
        </authorList>
    </citation>
    <scope>NUCLEOTIDE SEQUENCE [LARGE SCALE GENOMIC DNA]</scope>
    <source>
        <strain evidence="2 3">CLA-AA-H244</strain>
    </source>
</reference>
<dbReference type="SUPFAM" id="SSF54518">
    <property type="entry name" value="Tubby C-terminal domain-like"/>
    <property type="match status" value="1"/>
</dbReference>
<accession>A0AAE3AWG8</accession>
<comment type="caution">
    <text evidence="2">The sequence shown here is derived from an EMBL/GenBank/DDBJ whole genome shotgun (WGS) entry which is preliminary data.</text>
</comment>
<name>A0AAE3AWG8_9FIRM</name>
<evidence type="ECO:0000313" key="3">
    <source>
        <dbReference type="Proteomes" id="UP001199355"/>
    </source>
</evidence>
<evidence type="ECO:0000256" key="1">
    <source>
        <dbReference type="ARBA" id="ARBA00005437"/>
    </source>
</evidence>
<organism evidence="2 3">
    <name type="scientific">Gallintestinimicrobium propionicum</name>
    <dbReference type="NCBI Taxonomy" id="2981770"/>
    <lineage>
        <taxon>Bacteria</taxon>
        <taxon>Bacillati</taxon>
        <taxon>Bacillota</taxon>
        <taxon>Clostridia</taxon>
        <taxon>Lachnospirales</taxon>
        <taxon>Lachnospiraceae</taxon>
        <taxon>Gallintestinimicrobium</taxon>
    </lineage>
</organism>
<dbReference type="Pfam" id="PF04525">
    <property type="entry name" value="LOR"/>
    <property type="match status" value="1"/>
</dbReference>